<sequence>MTKTEIEQKIAEVKAQGDALQKHNAQLIQQIEVNKVELAKVCGKIELLSDMLSELEKTPVEGENGEAEKDADKNDNG</sequence>
<evidence type="ECO:0000256" key="1">
    <source>
        <dbReference type="SAM" id="MobiDB-lite"/>
    </source>
</evidence>
<proteinExistence type="predicted"/>
<name>A0A8S5V4I1_9CAUD</name>
<feature type="region of interest" description="Disordered" evidence="1">
    <location>
        <begin position="55"/>
        <end position="77"/>
    </location>
</feature>
<reference evidence="2" key="1">
    <citation type="journal article" date="2021" name="Proc. Natl. Acad. Sci. U.S.A.">
        <title>A Catalog of Tens of Thousands of Viruses from Human Metagenomes Reveals Hidden Associations with Chronic Diseases.</title>
        <authorList>
            <person name="Tisza M.J."/>
            <person name="Buck C.B."/>
        </authorList>
    </citation>
    <scope>NUCLEOTIDE SEQUENCE</scope>
    <source>
        <strain evidence="2">CtKkB1</strain>
    </source>
</reference>
<dbReference type="EMBL" id="BK016195">
    <property type="protein sequence ID" value="DAG01613.1"/>
    <property type="molecule type" value="Genomic_DNA"/>
</dbReference>
<evidence type="ECO:0000313" key="2">
    <source>
        <dbReference type="EMBL" id="DAG01613.1"/>
    </source>
</evidence>
<accession>A0A8S5V4I1</accession>
<organism evidence="2">
    <name type="scientific">Myoviridae sp. ctKkB1</name>
    <dbReference type="NCBI Taxonomy" id="2825081"/>
    <lineage>
        <taxon>Viruses</taxon>
        <taxon>Duplodnaviria</taxon>
        <taxon>Heunggongvirae</taxon>
        <taxon>Uroviricota</taxon>
        <taxon>Caudoviricetes</taxon>
    </lineage>
</organism>
<protein>
    <submittedName>
        <fullName evidence="2">TolA binding protein trimerization</fullName>
    </submittedName>
</protein>